<evidence type="ECO:0000313" key="2">
    <source>
        <dbReference type="Proteomes" id="UP000305095"/>
    </source>
</evidence>
<organism evidence="1 2">
    <name type="scientific">Bradyrhizobium elkanii</name>
    <dbReference type="NCBI Taxonomy" id="29448"/>
    <lineage>
        <taxon>Bacteria</taxon>
        <taxon>Pseudomonadati</taxon>
        <taxon>Pseudomonadota</taxon>
        <taxon>Alphaproteobacteria</taxon>
        <taxon>Hyphomicrobiales</taxon>
        <taxon>Nitrobacteraceae</taxon>
        <taxon>Bradyrhizobium</taxon>
    </lineage>
</organism>
<proteinExistence type="predicted"/>
<accession>A0A4U6RZK8</accession>
<dbReference type="Pfam" id="PF20137">
    <property type="entry name" value="BubE"/>
    <property type="match status" value="1"/>
</dbReference>
<reference evidence="1 2" key="1">
    <citation type="submission" date="2019-05" db="EMBL/GenBank/DDBJ databases">
        <title>Draft Genome of Bradyrhizobium elkanii strain SEMIA 938, Used in Commercial Inoculants for Lupinus spp. in Brazil.</title>
        <authorList>
            <person name="Hungria M."/>
            <person name="Delamuta J.R.M."/>
            <person name="Ribeiro R.A."/>
            <person name="Nogueira M.A."/>
        </authorList>
    </citation>
    <scope>NUCLEOTIDE SEQUENCE [LARGE SCALE GENOMIC DNA]</scope>
    <source>
        <strain evidence="1 2">Semia 938</strain>
    </source>
</reference>
<gene>
    <name evidence="1" type="ORF">FDV58_29505</name>
</gene>
<dbReference type="InterPro" id="IPR045384">
    <property type="entry name" value="DUF6527"/>
</dbReference>
<dbReference type="Proteomes" id="UP000305095">
    <property type="component" value="Unassembled WGS sequence"/>
</dbReference>
<comment type="caution">
    <text evidence="1">The sequence shown here is derived from an EMBL/GenBank/DDBJ whole genome shotgun (WGS) entry which is preliminary data.</text>
</comment>
<protein>
    <submittedName>
        <fullName evidence="1">Uncharacterized protein</fullName>
    </submittedName>
</protein>
<evidence type="ECO:0000313" key="1">
    <source>
        <dbReference type="EMBL" id="TKV77816.1"/>
    </source>
</evidence>
<sequence length="106" mass="12591">MRGTYRRIYNWIVPPYATLLVEDTLPKQLKRRTLYIVQEDGYQEQAAMICPCGCRSVLHMNLLPDERPCWRVTRHDDGTATLHPSVWRKRDCGSHSWFRNGRVLWC</sequence>
<dbReference type="EMBL" id="SZZP01000021">
    <property type="protein sequence ID" value="TKV77816.1"/>
    <property type="molecule type" value="Genomic_DNA"/>
</dbReference>
<dbReference type="AlphaFoldDB" id="A0A4U6RZK8"/>
<name>A0A4U6RZK8_BRAEL</name>